<evidence type="ECO:0000256" key="2">
    <source>
        <dbReference type="ARBA" id="ARBA00023235"/>
    </source>
</evidence>
<organism evidence="3">
    <name type="scientific">marine metagenome</name>
    <dbReference type="NCBI Taxonomy" id="408172"/>
    <lineage>
        <taxon>unclassified sequences</taxon>
        <taxon>metagenomes</taxon>
        <taxon>ecological metagenomes</taxon>
    </lineage>
</organism>
<reference evidence="3" key="1">
    <citation type="submission" date="2018-05" db="EMBL/GenBank/DDBJ databases">
        <authorList>
            <person name="Lanie J.A."/>
            <person name="Ng W.-L."/>
            <person name="Kazmierczak K.M."/>
            <person name="Andrzejewski T.M."/>
            <person name="Davidsen T.M."/>
            <person name="Wayne K.J."/>
            <person name="Tettelin H."/>
            <person name="Glass J.I."/>
            <person name="Rusch D."/>
            <person name="Podicherti R."/>
            <person name="Tsui H.-C.T."/>
            <person name="Winkler M.E."/>
        </authorList>
    </citation>
    <scope>NUCLEOTIDE SEQUENCE</scope>
</reference>
<dbReference type="SUPFAM" id="SSF54506">
    <property type="entry name" value="Diaminopimelate epimerase-like"/>
    <property type="match status" value="2"/>
</dbReference>
<comment type="similarity">
    <text evidence="1">Belongs to the diaminopimelate epimerase family.</text>
</comment>
<dbReference type="EMBL" id="UINC01000481">
    <property type="protein sequence ID" value="SUZ56121.1"/>
    <property type="molecule type" value="Genomic_DNA"/>
</dbReference>
<dbReference type="GO" id="GO:0005829">
    <property type="term" value="C:cytosol"/>
    <property type="evidence" value="ECO:0007669"/>
    <property type="project" value="TreeGrafter"/>
</dbReference>
<gene>
    <name evidence="3" type="ORF">METZ01_LOCUS8975</name>
</gene>
<dbReference type="PANTHER" id="PTHR31689">
    <property type="entry name" value="DIAMINOPIMELATE EPIMERASE, CHLOROPLASTIC"/>
    <property type="match status" value="1"/>
</dbReference>
<dbReference type="AlphaFoldDB" id="A0A381NNI4"/>
<dbReference type="Pfam" id="PF01678">
    <property type="entry name" value="DAP_epimerase"/>
    <property type="match status" value="2"/>
</dbReference>
<dbReference type="NCBIfam" id="TIGR00652">
    <property type="entry name" value="DapF"/>
    <property type="match status" value="1"/>
</dbReference>
<evidence type="ECO:0008006" key="4">
    <source>
        <dbReference type="Google" id="ProtNLM"/>
    </source>
</evidence>
<protein>
    <recommendedName>
        <fullName evidence="4">Diaminopimelate epimerase</fullName>
    </recommendedName>
</protein>
<dbReference type="GO" id="GO:0009089">
    <property type="term" value="P:lysine biosynthetic process via diaminopimelate"/>
    <property type="evidence" value="ECO:0007669"/>
    <property type="project" value="InterPro"/>
</dbReference>
<evidence type="ECO:0000256" key="1">
    <source>
        <dbReference type="ARBA" id="ARBA00010219"/>
    </source>
</evidence>
<dbReference type="GO" id="GO:0008837">
    <property type="term" value="F:diaminopimelate epimerase activity"/>
    <property type="evidence" value="ECO:0007669"/>
    <property type="project" value="InterPro"/>
</dbReference>
<name>A0A381NNI4_9ZZZZ</name>
<accession>A0A381NNI4</accession>
<dbReference type="InterPro" id="IPR001653">
    <property type="entry name" value="DAP_epimerase_DapF"/>
</dbReference>
<dbReference type="PANTHER" id="PTHR31689:SF0">
    <property type="entry name" value="DIAMINOPIMELATE EPIMERASE"/>
    <property type="match status" value="1"/>
</dbReference>
<evidence type="ECO:0000313" key="3">
    <source>
        <dbReference type="EMBL" id="SUZ56121.1"/>
    </source>
</evidence>
<dbReference type="HAMAP" id="MF_00197">
    <property type="entry name" value="DAP_epimerase"/>
    <property type="match status" value="1"/>
</dbReference>
<dbReference type="Gene3D" id="3.10.310.10">
    <property type="entry name" value="Diaminopimelate Epimerase, Chain A, domain 1"/>
    <property type="match status" value="2"/>
</dbReference>
<proteinExistence type="inferred from homology"/>
<keyword evidence="2" id="KW-0413">Isomerase</keyword>
<sequence length="284" mass="30548">MTVEFTKLHGAGNDYIAIDGRGIDRDWGALSKAMSALAFGVGSDGIVLVQNSDIAQIRMRVYNPDGSEAEMSGNGIRLFSKFVVDRKFVLPEDNGLTVETGGGVRVVWPTMQDDKMVAAKVAMGEPTFIPAEIPVELAAIGDLEILKDFPIRAGGYDLKITCLAVGNPHAVVVMKDPVEDFPLNEVGPHVEHHELFPNRINFEIVNVINRSKIRTRIFERGAGETMSSGTGSTAAASAARAHGLVDNTVDVIVDGGILRISWDETGQAYLEGPAVEVFSGVWPD</sequence>